<keyword evidence="4" id="KW-1003">Cell membrane</keyword>
<evidence type="ECO:0000256" key="4">
    <source>
        <dbReference type="ARBA" id="ARBA00022475"/>
    </source>
</evidence>
<feature type="transmembrane region" description="Helical" evidence="9">
    <location>
        <begin position="31"/>
        <end position="58"/>
    </location>
</feature>
<accession>A0ABT6ZIT2</accession>
<sequence length="392" mass="40749">MTFDSKTCLRVALTVFGLYLCVFYWPAVSGALGVLLGAAGPLLLGGAIAYVVNLPMAFFERKLFPVRADGTRRKGARPISLLLAVAVIAAIFVGLCMVVAPEVIDAVKLLVANAPNGISDVLDRLQSWGLTSDSAIGQVVIDVEGSLQETIVKMADPANLNQVLGATATIVSGLVSGAANALIAFVFALYVLASKDRLRGQVKALCQRYLPEAVWTRLFHGINVADESFHGYIVGQSIEACILGSLCALGMTILGMPYAVMTGAVVGCTALIPVAGAYIGGLVGFLMVMTVSPLQAYLFVVFLVVLQQVEGNLIYPRVVGTTIGLPGIWVLGAVILGAGISGVVGMVLAVPLVATIYKLVREQIVSGTHGGGAGAETPVAADSLPEPHDMAR</sequence>
<keyword evidence="11" id="KW-1185">Reference proteome</keyword>
<dbReference type="PANTHER" id="PTHR21716">
    <property type="entry name" value="TRANSMEMBRANE PROTEIN"/>
    <property type="match status" value="1"/>
</dbReference>
<feature type="transmembrane region" description="Helical" evidence="9">
    <location>
        <begin position="327"/>
        <end position="354"/>
    </location>
</feature>
<feature type="transmembrane region" description="Helical" evidence="9">
    <location>
        <begin position="7"/>
        <end position="25"/>
    </location>
</feature>
<evidence type="ECO:0000313" key="10">
    <source>
        <dbReference type="EMBL" id="MDJ1128957.1"/>
    </source>
</evidence>
<dbReference type="Proteomes" id="UP001431693">
    <property type="component" value="Unassembled WGS sequence"/>
</dbReference>
<protein>
    <submittedName>
        <fullName evidence="10">AI-2E family transporter</fullName>
    </submittedName>
</protein>
<dbReference type="PANTHER" id="PTHR21716:SF53">
    <property type="entry name" value="PERMEASE PERM-RELATED"/>
    <property type="match status" value="1"/>
</dbReference>
<keyword evidence="3" id="KW-0813">Transport</keyword>
<evidence type="ECO:0000256" key="1">
    <source>
        <dbReference type="ARBA" id="ARBA00004651"/>
    </source>
</evidence>
<keyword evidence="6 9" id="KW-1133">Transmembrane helix</keyword>
<evidence type="ECO:0000256" key="5">
    <source>
        <dbReference type="ARBA" id="ARBA00022692"/>
    </source>
</evidence>
<comment type="similarity">
    <text evidence="2">Belongs to the autoinducer-2 exporter (AI-2E) (TC 2.A.86) family.</text>
</comment>
<comment type="subcellular location">
    <subcellularLocation>
        <location evidence="1">Cell membrane</location>
        <topology evidence="1">Multi-pass membrane protein</topology>
    </subcellularLocation>
</comment>
<keyword evidence="5 9" id="KW-0812">Transmembrane</keyword>
<feature type="transmembrane region" description="Helical" evidence="9">
    <location>
        <begin position="79"/>
        <end position="100"/>
    </location>
</feature>
<feature type="region of interest" description="Disordered" evidence="8">
    <location>
        <begin position="370"/>
        <end position="392"/>
    </location>
</feature>
<evidence type="ECO:0000256" key="9">
    <source>
        <dbReference type="SAM" id="Phobius"/>
    </source>
</evidence>
<dbReference type="RefSeq" id="WP_283712592.1">
    <property type="nucleotide sequence ID" value="NZ_JASJEW010000001.1"/>
</dbReference>
<evidence type="ECO:0000256" key="7">
    <source>
        <dbReference type="ARBA" id="ARBA00023136"/>
    </source>
</evidence>
<proteinExistence type="inferred from homology"/>
<dbReference type="InterPro" id="IPR002549">
    <property type="entry name" value="AI-2E-like"/>
</dbReference>
<evidence type="ECO:0000256" key="6">
    <source>
        <dbReference type="ARBA" id="ARBA00022989"/>
    </source>
</evidence>
<evidence type="ECO:0000313" key="11">
    <source>
        <dbReference type="Proteomes" id="UP001431693"/>
    </source>
</evidence>
<organism evidence="10 11">
    <name type="scientific">Kribbibacterium absianum</name>
    <dbReference type="NCBI Taxonomy" id="3044210"/>
    <lineage>
        <taxon>Bacteria</taxon>
        <taxon>Bacillati</taxon>
        <taxon>Actinomycetota</taxon>
        <taxon>Coriobacteriia</taxon>
        <taxon>Coriobacteriales</taxon>
        <taxon>Kribbibacteriaceae</taxon>
        <taxon>Kribbibacterium</taxon>
    </lineage>
</organism>
<name>A0ABT6ZIT2_9ACTN</name>
<gene>
    <name evidence="10" type="ORF">QJ043_02520</name>
</gene>
<feature type="transmembrane region" description="Helical" evidence="9">
    <location>
        <begin position="170"/>
        <end position="193"/>
    </location>
</feature>
<comment type="caution">
    <text evidence="10">The sequence shown here is derived from an EMBL/GenBank/DDBJ whole genome shotgun (WGS) entry which is preliminary data.</text>
</comment>
<keyword evidence="7 9" id="KW-0472">Membrane</keyword>
<evidence type="ECO:0000256" key="3">
    <source>
        <dbReference type="ARBA" id="ARBA00022448"/>
    </source>
</evidence>
<reference evidence="10" key="1">
    <citation type="submission" date="2023-05" db="EMBL/GenBank/DDBJ databases">
        <title>[olsenella] sp. nov., isolated from a pig farm feces dump.</title>
        <authorList>
            <person name="Chang Y.-H."/>
        </authorList>
    </citation>
    <scope>NUCLEOTIDE SEQUENCE</scope>
    <source>
        <strain evidence="10">YH-ols2217</strain>
    </source>
</reference>
<evidence type="ECO:0000256" key="8">
    <source>
        <dbReference type="SAM" id="MobiDB-lite"/>
    </source>
</evidence>
<evidence type="ECO:0000256" key="2">
    <source>
        <dbReference type="ARBA" id="ARBA00009773"/>
    </source>
</evidence>
<dbReference type="EMBL" id="JASJEX010000001">
    <property type="protein sequence ID" value="MDJ1128957.1"/>
    <property type="molecule type" value="Genomic_DNA"/>
</dbReference>
<dbReference type="Pfam" id="PF01594">
    <property type="entry name" value="AI-2E_transport"/>
    <property type="match status" value="1"/>
</dbReference>
<feature type="transmembrane region" description="Helical" evidence="9">
    <location>
        <begin position="264"/>
        <end position="289"/>
    </location>
</feature>